<accession>A0A5C4S8B3</accession>
<keyword evidence="3 6" id="KW-0812">Transmembrane</keyword>
<keyword evidence="2" id="KW-1003">Cell membrane</keyword>
<organism evidence="7 8">
    <name type="scientific">Chlorobaculum thiosulfatiphilum</name>
    <name type="common">Chlorobium limicola f.sp. thiosulfatophilum</name>
    <dbReference type="NCBI Taxonomy" id="115852"/>
    <lineage>
        <taxon>Bacteria</taxon>
        <taxon>Pseudomonadati</taxon>
        <taxon>Chlorobiota</taxon>
        <taxon>Chlorobiia</taxon>
        <taxon>Chlorobiales</taxon>
        <taxon>Chlorobiaceae</taxon>
        <taxon>Chlorobaculum</taxon>
    </lineage>
</organism>
<dbReference type="RefSeq" id="WP_139456536.1">
    <property type="nucleotide sequence ID" value="NZ_VDCH01000006.1"/>
</dbReference>
<dbReference type="Pfam" id="PF01040">
    <property type="entry name" value="UbiA"/>
    <property type="match status" value="1"/>
</dbReference>
<name>A0A5C4S8B3_CHLTI</name>
<evidence type="ECO:0000256" key="3">
    <source>
        <dbReference type="ARBA" id="ARBA00022692"/>
    </source>
</evidence>
<dbReference type="InterPro" id="IPR044878">
    <property type="entry name" value="UbiA_sf"/>
</dbReference>
<evidence type="ECO:0008006" key="9">
    <source>
        <dbReference type="Google" id="ProtNLM"/>
    </source>
</evidence>
<evidence type="ECO:0000256" key="1">
    <source>
        <dbReference type="ARBA" id="ARBA00004141"/>
    </source>
</evidence>
<dbReference type="Gene3D" id="1.10.357.140">
    <property type="entry name" value="UbiA prenyltransferase"/>
    <property type="match status" value="1"/>
</dbReference>
<dbReference type="EMBL" id="VDCH01000006">
    <property type="protein sequence ID" value="TNJ39407.1"/>
    <property type="molecule type" value="Genomic_DNA"/>
</dbReference>
<proteinExistence type="predicted"/>
<keyword evidence="5 6" id="KW-0472">Membrane</keyword>
<comment type="subcellular location">
    <subcellularLocation>
        <location evidence="1">Membrane</location>
        <topology evidence="1">Multi-pass membrane protein</topology>
    </subcellularLocation>
</comment>
<dbReference type="AlphaFoldDB" id="A0A5C4S8B3"/>
<evidence type="ECO:0000256" key="4">
    <source>
        <dbReference type="ARBA" id="ARBA00022989"/>
    </source>
</evidence>
<dbReference type="GO" id="GO:0016765">
    <property type="term" value="F:transferase activity, transferring alkyl or aryl (other than methyl) groups"/>
    <property type="evidence" value="ECO:0007669"/>
    <property type="project" value="InterPro"/>
</dbReference>
<evidence type="ECO:0000256" key="6">
    <source>
        <dbReference type="SAM" id="Phobius"/>
    </source>
</evidence>
<feature type="transmembrane region" description="Helical" evidence="6">
    <location>
        <begin position="39"/>
        <end position="59"/>
    </location>
</feature>
<keyword evidence="8" id="KW-1185">Reference proteome</keyword>
<dbReference type="GO" id="GO:0016020">
    <property type="term" value="C:membrane"/>
    <property type="evidence" value="ECO:0007669"/>
    <property type="project" value="UniProtKB-SubCell"/>
</dbReference>
<evidence type="ECO:0000256" key="5">
    <source>
        <dbReference type="ARBA" id="ARBA00023136"/>
    </source>
</evidence>
<keyword evidence="4 6" id="KW-1133">Transmembrane helix</keyword>
<dbReference type="Proteomes" id="UP000308271">
    <property type="component" value="Unassembled WGS sequence"/>
</dbReference>
<sequence>MNNSKLRGLFRLLRFELSFAAGACVVLAEVLALGGWPTLRMGIFGFLSVFSIAAAVLALNDLFDIETDRINAPSRPLPAEVVTKREALEVEGDCFGAGVLSAVPEFMRSPKKAKPSTGELFDFEKDG</sequence>
<evidence type="ECO:0000313" key="7">
    <source>
        <dbReference type="EMBL" id="TNJ39407.1"/>
    </source>
</evidence>
<evidence type="ECO:0000313" key="8">
    <source>
        <dbReference type="Proteomes" id="UP000308271"/>
    </source>
</evidence>
<evidence type="ECO:0000256" key="2">
    <source>
        <dbReference type="ARBA" id="ARBA00022475"/>
    </source>
</evidence>
<protein>
    <recommendedName>
        <fullName evidence="9">Prenyltransferase</fullName>
    </recommendedName>
</protein>
<dbReference type="OrthoDB" id="2908954at2"/>
<dbReference type="InterPro" id="IPR000537">
    <property type="entry name" value="UbiA_prenyltransferase"/>
</dbReference>
<gene>
    <name evidence="7" type="ORF">FGF66_04695</name>
</gene>
<reference evidence="7 8" key="1">
    <citation type="submission" date="2019-05" db="EMBL/GenBank/DDBJ databases">
        <title>Draft Whole-Genome sequence of the green sulfur bacterium Chlorobaculum thiosulfatiphilum DSM 249.</title>
        <authorList>
            <person name="Meyer T.E."/>
            <person name="Kyndt J.A."/>
        </authorList>
    </citation>
    <scope>NUCLEOTIDE SEQUENCE [LARGE SCALE GENOMIC DNA]</scope>
    <source>
        <strain evidence="7 8">DSM 249</strain>
    </source>
</reference>
<comment type="caution">
    <text evidence="7">The sequence shown here is derived from an EMBL/GenBank/DDBJ whole genome shotgun (WGS) entry which is preliminary data.</text>
</comment>
<feature type="transmembrane region" description="Helical" evidence="6">
    <location>
        <begin position="12"/>
        <end position="33"/>
    </location>
</feature>